<dbReference type="FunFam" id="1.20.1250.20:FF:000003">
    <property type="entry name" value="Solute carrier family 17 member 3"/>
    <property type="match status" value="1"/>
</dbReference>
<dbReference type="OrthoDB" id="2985014at2759"/>
<dbReference type="GO" id="GO:0006820">
    <property type="term" value="P:monoatomic anion transport"/>
    <property type="evidence" value="ECO:0007669"/>
    <property type="project" value="TreeGrafter"/>
</dbReference>
<feature type="transmembrane region" description="Helical" evidence="7">
    <location>
        <begin position="96"/>
        <end position="115"/>
    </location>
</feature>
<organism evidence="9 10">
    <name type="scientific">Cinara cedri</name>
    <dbReference type="NCBI Taxonomy" id="506608"/>
    <lineage>
        <taxon>Eukaryota</taxon>
        <taxon>Metazoa</taxon>
        <taxon>Ecdysozoa</taxon>
        <taxon>Arthropoda</taxon>
        <taxon>Hexapoda</taxon>
        <taxon>Insecta</taxon>
        <taxon>Pterygota</taxon>
        <taxon>Neoptera</taxon>
        <taxon>Paraneoptera</taxon>
        <taxon>Hemiptera</taxon>
        <taxon>Sternorrhyncha</taxon>
        <taxon>Aphidomorpha</taxon>
        <taxon>Aphidoidea</taxon>
        <taxon>Aphididae</taxon>
        <taxon>Lachninae</taxon>
        <taxon>Cinara</taxon>
    </lineage>
</organism>
<dbReference type="PANTHER" id="PTHR11662:SF455">
    <property type="entry name" value="GH23975P"/>
    <property type="match status" value="1"/>
</dbReference>
<evidence type="ECO:0000256" key="6">
    <source>
        <dbReference type="ARBA" id="ARBA00023136"/>
    </source>
</evidence>
<keyword evidence="5 7" id="KW-1133">Transmembrane helix</keyword>
<evidence type="ECO:0000256" key="1">
    <source>
        <dbReference type="ARBA" id="ARBA00004141"/>
    </source>
</evidence>
<dbReference type="Gene3D" id="1.20.1250.20">
    <property type="entry name" value="MFS general substrate transporter like domains"/>
    <property type="match status" value="2"/>
</dbReference>
<feature type="transmembrane region" description="Helical" evidence="7">
    <location>
        <begin position="253"/>
        <end position="271"/>
    </location>
</feature>
<evidence type="ECO:0000256" key="7">
    <source>
        <dbReference type="SAM" id="Phobius"/>
    </source>
</evidence>
<feature type="transmembrane region" description="Helical" evidence="7">
    <location>
        <begin position="156"/>
        <end position="174"/>
    </location>
</feature>
<dbReference type="FunFam" id="1.20.1250.20:FF:000423">
    <property type="entry name" value="Putative inorganic phosphate cotransporter-like Protein"/>
    <property type="match status" value="1"/>
</dbReference>
<feature type="transmembrane region" description="Helical" evidence="7">
    <location>
        <begin position="186"/>
        <end position="206"/>
    </location>
</feature>
<accession>A0A5E4N2I8</accession>
<keyword evidence="4" id="KW-0769">Symport</keyword>
<evidence type="ECO:0000256" key="2">
    <source>
        <dbReference type="ARBA" id="ARBA00022448"/>
    </source>
</evidence>
<evidence type="ECO:0000256" key="4">
    <source>
        <dbReference type="ARBA" id="ARBA00022847"/>
    </source>
</evidence>
<feature type="transmembrane region" description="Helical" evidence="7">
    <location>
        <begin position="419"/>
        <end position="438"/>
    </location>
</feature>
<dbReference type="InterPro" id="IPR011701">
    <property type="entry name" value="MFS"/>
</dbReference>
<dbReference type="GO" id="GO:0016020">
    <property type="term" value="C:membrane"/>
    <property type="evidence" value="ECO:0007669"/>
    <property type="project" value="UniProtKB-SubCell"/>
</dbReference>
<feature type="transmembrane region" description="Helical" evidence="7">
    <location>
        <begin position="121"/>
        <end position="144"/>
    </location>
</feature>
<keyword evidence="3 7" id="KW-0812">Transmembrane</keyword>
<dbReference type="SUPFAM" id="SSF103473">
    <property type="entry name" value="MFS general substrate transporter"/>
    <property type="match status" value="1"/>
</dbReference>
<dbReference type="InterPro" id="IPR020846">
    <property type="entry name" value="MFS_dom"/>
</dbReference>
<evidence type="ECO:0000313" key="9">
    <source>
        <dbReference type="EMBL" id="VVC38188.1"/>
    </source>
</evidence>
<keyword evidence="2" id="KW-0813">Transport</keyword>
<dbReference type="EMBL" id="CABPRJ010001464">
    <property type="protein sequence ID" value="VVC38188.1"/>
    <property type="molecule type" value="Genomic_DNA"/>
</dbReference>
<feature type="domain" description="Major facilitator superfamily (MFS) profile" evidence="8">
    <location>
        <begin position="28"/>
        <end position="443"/>
    </location>
</feature>
<dbReference type="InterPro" id="IPR050382">
    <property type="entry name" value="MFS_Na/Anion_cotransporter"/>
</dbReference>
<dbReference type="PROSITE" id="PS50850">
    <property type="entry name" value="MFS"/>
    <property type="match status" value="1"/>
</dbReference>
<name>A0A5E4N2I8_9HEMI</name>
<dbReference type="AlphaFoldDB" id="A0A5E4N2I8"/>
<proteinExistence type="predicted"/>
<dbReference type="PANTHER" id="PTHR11662">
    <property type="entry name" value="SOLUTE CARRIER FAMILY 17"/>
    <property type="match status" value="1"/>
</dbReference>
<feature type="transmembrane region" description="Helical" evidence="7">
    <location>
        <begin position="328"/>
        <end position="348"/>
    </location>
</feature>
<dbReference type="InterPro" id="IPR036259">
    <property type="entry name" value="MFS_trans_sf"/>
</dbReference>
<feature type="transmembrane region" description="Helical" evidence="7">
    <location>
        <begin position="385"/>
        <end position="407"/>
    </location>
</feature>
<evidence type="ECO:0000256" key="5">
    <source>
        <dbReference type="ARBA" id="ARBA00022989"/>
    </source>
</evidence>
<sequence length="450" mass="50379">MNSRIENYSDENNSFWKKRRNLVTFLASLGYFNLYALRVNLTVGIVAMTSSTNNRTAEFDWDSKLRGTLLSAFSYGYITTQMVGGTLSTRFGGVKLMGYGVLVPACLTVLTPFAVRYSVYLAIIFTVAVGVFQGISYPSINAVWSRWVPPAERTKLASFAFSGSIMGMIVGYAVCGWLAENYGWEYVFYVPGAVALLWSIIWLVYIDESPIKDDRISKEELEYIVSSIGPTDVNKTIGYFNYPWKDLFMSMPVWAIHCAHFCNSWGGYTLLTQLPSYMNDVLKFDIGKGSYLTALPYIGLAIIIQTTGFLDFWLKRRKILTTTQARKLFNSIAFLSRTVFLYLAAYSTTELESIIYLTLSVALGGFISAGFMVNQLDIAPQYASLLFGISNTFGTIPGFVTPMLTGIIVQNKSADEWKLVFVIASIVHLFGGIFYFIFASGERQTWAEIS</sequence>
<keyword evidence="6 7" id="KW-0472">Membrane</keyword>
<feature type="transmembrane region" description="Helical" evidence="7">
    <location>
        <begin position="354"/>
        <end position="373"/>
    </location>
</feature>
<evidence type="ECO:0000313" key="10">
    <source>
        <dbReference type="Proteomes" id="UP000325440"/>
    </source>
</evidence>
<dbReference type="CDD" id="cd17318">
    <property type="entry name" value="MFS_SLC17"/>
    <property type="match status" value="1"/>
</dbReference>
<feature type="transmembrane region" description="Helical" evidence="7">
    <location>
        <begin position="21"/>
        <end position="47"/>
    </location>
</feature>
<protein>
    <submittedName>
        <fullName evidence="9">Major facilitator superfamily,Major facilitator superfamily domain</fullName>
    </submittedName>
</protein>
<feature type="transmembrane region" description="Helical" evidence="7">
    <location>
        <begin position="67"/>
        <end position="84"/>
    </location>
</feature>
<comment type="subcellular location">
    <subcellularLocation>
        <location evidence="1">Membrane</location>
        <topology evidence="1">Multi-pass membrane protein</topology>
    </subcellularLocation>
</comment>
<reference evidence="9 10" key="1">
    <citation type="submission" date="2019-08" db="EMBL/GenBank/DDBJ databases">
        <authorList>
            <person name="Alioto T."/>
            <person name="Alioto T."/>
            <person name="Gomez Garrido J."/>
        </authorList>
    </citation>
    <scope>NUCLEOTIDE SEQUENCE [LARGE SCALE GENOMIC DNA]</scope>
</reference>
<feature type="transmembrane region" description="Helical" evidence="7">
    <location>
        <begin position="291"/>
        <end position="314"/>
    </location>
</feature>
<keyword evidence="10" id="KW-1185">Reference proteome</keyword>
<dbReference type="Proteomes" id="UP000325440">
    <property type="component" value="Unassembled WGS sequence"/>
</dbReference>
<gene>
    <name evidence="9" type="ORF">CINCED_3A014206</name>
</gene>
<dbReference type="GO" id="GO:0015293">
    <property type="term" value="F:symporter activity"/>
    <property type="evidence" value="ECO:0007669"/>
    <property type="project" value="UniProtKB-KW"/>
</dbReference>
<evidence type="ECO:0000259" key="8">
    <source>
        <dbReference type="PROSITE" id="PS50850"/>
    </source>
</evidence>
<dbReference type="Pfam" id="PF07690">
    <property type="entry name" value="MFS_1"/>
    <property type="match status" value="1"/>
</dbReference>
<evidence type="ECO:0000256" key="3">
    <source>
        <dbReference type="ARBA" id="ARBA00022692"/>
    </source>
</evidence>